<dbReference type="STRING" id="1544798.LH29_10985"/>
<evidence type="ECO:0000313" key="5">
    <source>
        <dbReference type="Proteomes" id="UP000032544"/>
    </source>
</evidence>
<sequence>MEQKNNDQEVLLVKEKNEAKLKAVSGFDAKGQLKTEAPKQVNAGGFLKIDRHSNPLENFFTNFNRQYKNPTDFQFYKVPANLVEKTATVLEKMLKKPDTSSNKEMLEKHEVKPGDFSKEQTQEKRPNLIDENKVDWSQLEMLGVSKDFLKNTKNLEPMLNYQKSPGLIPITIKTDHLNIRTDARLAFRQDEKGDFKLAVHAVRNNPELDRPYFGVTLTDEDKQNLMKTGNAGRILHPQYKEGESTPVFLSIDKLTNELVAARADKIKIPDEIKGVKLDENQKKVLAEGRSIYVEGMTARSGKEFNAHLQIDADKRGIGFRFDNQQQQGQTQNEQKQVRIPNSLLGKELTEDQQQKLEKRETIYVAGMKDKKGEEFNAYIKVNDEKGKLDFYKWNPDKAQTKGAEVIPDNKSKTQVAVNSEGKTNEATKDVKEPLKKDQVNPSERQQTTKRNRAKSHSM</sequence>
<dbReference type="Pfam" id="PF13101">
    <property type="entry name" value="DUF3945"/>
    <property type="match status" value="2"/>
</dbReference>
<organism evidence="4 5">
    <name type="scientific">Draconibacterium sediminis</name>
    <dbReference type="NCBI Taxonomy" id="1544798"/>
    <lineage>
        <taxon>Bacteria</taxon>
        <taxon>Pseudomonadati</taxon>
        <taxon>Bacteroidota</taxon>
        <taxon>Bacteroidia</taxon>
        <taxon>Marinilabiliales</taxon>
        <taxon>Prolixibacteraceae</taxon>
        <taxon>Draconibacterium</taxon>
    </lineage>
</organism>
<feature type="compositionally biased region" description="Basic and acidic residues" evidence="1">
    <location>
        <begin position="104"/>
        <end position="123"/>
    </location>
</feature>
<evidence type="ECO:0008006" key="6">
    <source>
        <dbReference type="Google" id="ProtNLM"/>
    </source>
</evidence>
<dbReference type="InterPro" id="IPR025343">
    <property type="entry name" value="DUF4099"/>
</dbReference>
<feature type="domain" description="DUF3945" evidence="2">
    <location>
        <begin position="269"/>
        <end position="322"/>
    </location>
</feature>
<feature type="region of interest" description="Disordered" evidence="1">
    <location>
        <begin position="399"/>
        <end position="458"/>
    </location>
</feature>
<accession>A0A0D8JCV2</accession>
<dbReference type="RefSeq" id="WP_045029380.1">
    <property type="nucleotide sequence ID" value="NZ_JRHC01000002.1"/>
</dbReference>
<comment type="caution">
    <text evidence="4">The sequence shown here is derived from an EMBL/GenBank/DDBJ whole genome shotgun (WGS) entry which is preliminary data.</text>
</comment>
<feature type="domain" description="DUF4099" evidence="3">
    <location>
        <begin position="129"/>
        <end position="211"/>
    </location>
</feature>
<reference evidence="4 5" key="1">
    <citation type="submission" date="2014-09" db="EMBL/GenBank/DDBJ databases">
        <title>Draft Genome Sequence of Draconibacterium sp. JN14CK-3.</title>
        <authorList>
            <person name="Dong C."/>
            <person name="Lai Q."/>
            <person name="Shao Z."/>
        </authorList>
    </citation>
    <scope>NUCLEOTIDE SEQUENCE [LARGE SCALE GENOMIC DNA]</scope>
    <source>
        <strain evidence="4 5">JN14CK-3</strain>
    </source>
</reference>
<evidence type="ECO:0000313" key="4">
    <source>
        <dbReference type="EMBL" id="KJF43628.1"/>
    </source>
</evidence>
<dbReference type="InterPro" id="IPR025222">
    <property type="entry name" value="DUF3945"/>
</dbReference>
<feature type="domain" description="DUF3945" evidence="2">
    <location>
        <begin position="345"/>
        <end position="390"/>
    </location>
</feature>
<dbReference type="AlphaFoldDB" id="A0A0D8JCV2"/>
<gene>
    <name evidence="4" type="ORF">LH29_10985</name>
</gene>
<protein>
    <recommendedName>
        <fullName evidence="6">DUF3945 domain-containing protein</fullName>
    </recommendedName>
</protein>
<feature type="compositionally biased region" description="Polar residues" evidence="1">
    <location>
        <begin position="412"/>
        <end position="421"/>
    </location>
</feature>
<feature type="region of interest" description="Disordered" evidence="1">
    <location>
        <begin position="95"/>
        <end position="123"/>
    </location>
</feature>
<keyword evidence="5" id="KW-1185">Reference proteome</keyword>
<proteinExistence type="predicted"/>
<dbReference type="EMBL" id="JRHC01000002">
    <property type="protein sequence ID" value="KJF43628.1"/>
    <property type="molecule type" value="Genomic_DNA"/>
</dbReference>
<name>A0A0D8JCV2_9BACT</name>
<feature type="compositionally biased region" description="Basic residues" evidence="1">
    <location>
        <begin position="447"/>
        <end position="458"/>
    </location>
</feature>
<evidence type="ECO:0000259" key="3">
    <source>
        <dbReference type="Pfam" id="PF13351"/>
    </source>
</evidence>
<dbReference type="Proteomes" id="UP000032544">
    <property type="component" value="Unassembled WGS sequence"/>
</dbReference>
<dbReference type="Pfam" id="PF13351">
    <property type="entry name" value="DUF4099"/>
    <property type="match status" value="1"/>
</dbReference>
<feature type="compositionally biased region" description="Basic and acidic residues" evidence="1">
    <location>
        <begin position="422"/>
        <end position="438"/>
    </location>
</feature>
<evidence type="ECO:0000256" key="1">
    <source>
        <dbReference type="SAM" id="MobiDB-lite"/>
    </source>
</evidence>
<dbReference type="OrthoDB" id="1081890at2"/>
<evidence type="ECO:0000259" key="2">
    <source>
        <dbReference type="Pfam" id="PF13101"/>
    </source>
</evidence>